<evidence type="ECO:0000313" key="1">
    <source>
        <dbReference type="EMBL" id="KAG2273867.1"/>
    </source>
</evidence>
<dbReference type="EMBL" id="JAAMPC010000012">
    <property type="protein sequence ID" value="KAG2273867.1"/>
    <property type="molecule type" value="Genomic_DNA"/>
</dbReference>
<dbReference type="Proteomes" id="UP000886595">
    <property type="component" value="Unassembled WGS sequence"/>
</dbReference>
<keyword evidence="2" id="KW-1185">Reference proteome</keyword>
<proteinExistence type="predicted"/>
<comment type="caution">
    <text evidence="1">The sequence shown here is derived from an EMBL/GenBank/DDBJ whole genome shotgun (WGS) entry which is preliminary data.</text>
</comment>
<dbReference type="AlphaFoldDB" id="A0A8X7QQF2"/>
<evidence type="ECO:0000313" key="2">
    <source>
        <dbReference type="Proteomes" id="UP000886595"/>
    </source>
</evidence>
<name>A0A8X7QQF2_BRACI</name>
<dbReference type="OrthoDB" id="1113141at2759"/>
<gene>
    <name evidence="1" type="ORF">Bca52824_056422</name>
</gene>
<organism evidence="1 2">
    <name type="scientific">Brassica carinata</name>
    <name type="common">Ethiopian mustard</name>
    <name type="synonym">Abyssinian cabbage</name>
    <dbReference type="NCBI Taxonomy" id="52824"/>
    <lineage>
        <taxon>Eukaryota</taxon>
        <taxon>Viridiplantae</taxon>
        <taxon>Streptophyta</taxon>
        <taxon>Embryophyta</taxon>
        <taxon>Tracheophyta</taxon>
        <taxon>Spermatophyta</taxon>
        <taxon>Magnoliopsida</taxon>
        <taxon>eudicotyledons</taxon>
        <taxon>Gunneridae</taxon>
        <taxon>Pentapetalae</taxon>
        <taxon>rosids</taxon>
        <taxon>malvids</taxon>
        <taxon>Brassicales</taxon>
        <taxon>Brassicaceae</taxon>
        <taxon>Brassiceae</taxon>
        <taxon>Brassica</taxon>
    </lineage>
</organism>
<reference evidence="1 2" key="1">
    <citation type="submission" date="2020-02" db="EMBL/GenBank/DDBJ databases">
        <authorList>
            <person name="Ma Q."/>
            <person name="Huang Y."/>
            <person name="Song X."/>
            <person name="Pei D."/>
        </authorList>
    </citation>
    <scope>NUCLEOTIDE SEQUENCE [LARGE SCALE GENOMIC DNA]</scope>
    <source>
        <strain evidence="1">Sxm20200214</strain>
        <tissue evidence="1">Leaf</tissue>
    </source>
</reference>
<accession>A0A8X7QQF2</accession>
<protein>
    <submittedName>
        <fullName evidence="1">Uncharacterized protein</fullName>
    </submittedName>
</protein>
<sequence length="123" mass="14188">MSHEKTEDFLISSINQKLLKAHRNEEEFWKQRSRQLWLTLGDKNTGFFHASKKNRRARNRLTTIEDPDGNPVFENKQITEMIANYYQQIFNSSSPSATEVVNKALTPCITASTNGKLTSIRNN</sequence>